<dbReference type="AlphaFoldDB" id="A0A7W2R212"/>
<proteinExistence type="predicted"/>
<comment type="caution">
    <text evidence="1">The sequence shown here is derived from an EMBL/GenBank/DDBJ whole genome shotgun (WGS) entry which is preliminary data.</text>
</comment>
<organism evidence="1 2">
    <name type="scientific">Gelidibacter maritimus</name>
    <dbReference type="NCBI Taxonomy" id="2761487"/>
    <lineage>
        <taxon>Bacteria</taxon>
        <taxon>Pseudomonadati</taxon>
        <taxon>Bacteroidota</taxon>
        <taxon>Flavobacteriia</taxon>
        <taxon>Flavobacteriales</taxon>
        <taxon>Flavobacteriaceae</taxon>
        <taxon>Gelidibacter</taxon>
    </lineage>
</organism>
<dbReference type="Proteomes" id="UP000541857">
    <property type="component" value="Unassembled WGS sequence"/>
</dbReference>
<evidence type="ECO:0000313" key="2">
    <source>
        <dbReference type="Proteomes" id="UP000541857"/>
    </source>
</evidence>
<reference evidence="1 2" key="1">
    <citation type="submission" date="2020-07" db="EMBL/GenBank/DDBJ databases">
        <title>Bacterium isolated from marine sediment.</title>
        <authorList>
            <person name="Shang D."/>
        </authorList>
    </citation>
    <scope>NUCLEOTIDE SEQUENCE [LARGE SCALE GENOMIC DNA]</scope>
    <source>
        <strain evidence="1 2">F6074</strain>
    </source>
</reference>
<protein>
    <submittedName>
        <fullName evidence="1">Transcriptional regulator</fullName>
    </submittedName>
</protein>
<evidence type="ECO:0000313" key="1">
    <source>
        <dbReference type="EMBL" id="MBA6151287.1"/>
    </source>
</evidence>
<accession>A0A7W2R212</accession>
<gene>
    <name evidence="1" type="ORF">H3Z82_00945</name>
</gene>
<dbReference type="RefSeq" id="WP_182202003.1">
    <property type="nucleotide sequence ID" value="NZ_JACGLT010000001.1"/>
</dbReference>
<dbReference type="EMBL" id="JACGLT010000001">
    <property type="protein sequence ID" value="MBA6151287.1"/>
    <property type="molecule type" value="Genomic_DNA"/>
</dbReference>
<sequence length="205" mass="23216">MTSVLTGDIIKSRSIKNPEIWLTTLKEALGACTQNKSQWEIYRGDSFQLELENITESLKAALYIKACIKTIKGLDVRIAIGIGEKSFTGQTIVESNGEAFQFSGDTLENLKKEKVNLKIKTRNAPLNQDLNLYFKLALTIMDQWTTNSAEIVKLHIEQPNALQEELGKLIGINQNAVSSRQKRAHLELIMQLEQHYRYKIIPLKA</sequence>
<name>A0A7W2R212_9FLAO</name>
<keyword evidence="2" id="KW-1185">Reference proteome</keyword>